<feature type="chain" id="PRO_5045540611" evidence="7">
    <location>
        <begin position="28"/>
        <end position="1271"/>
    </location>
</feature>
<dbReference type="PROSITE" id="PS00138">
    <property type="entry name" value="SUBTILASE_SER"/>
    <property type="match status" value="1"/>
</dbReference>
<dbReference type="InterPro" id="IPR034213">
    <property type="entry name" value="S8_Vpr-like"/>
</dbReference>
<dbReference type="Pfam" id="PF00082">
    <property type="entry name" value="Peptidase_S8"/>
    <property type="match status" value="1"/>
</dbReference>
<proteinExistence type="inferred from homology"/>
<keyword evidence="3 5" id="KW-0378">Hydrolase</keyword>
<dbReference type="InterPro" id="IPR015500">
    <property type="entry name" value="Peptidase_S8_subtilisin-rel"/>
</dbReference>
<keyword evidence="2 5" id="KW-0645">Protease</keyword>
<evidence type="ECO:0000259" key="8">
    <source>
        <dbReference type="Pfam" id="PF00082"/>
    </source>
</evidence>
<dbReference type="InterPro" id="IPR000209">
    <property type="entry name" value="Peptidase_S8/S53_dom"/>
</dbReference>
<name>A0ABX6BJD7_9ACTN</name>
<evidence type="ECO:0000256" key="4">
    <source>
        <dbReference type="ARBA" id="ARBA00022825"/>
    </source>
</evidence>
<dbReference type="PANTHER" id="PTHR43806:SF65">
    <property type="entry name" value="SERINE PROTEASE APRX"/>
    <property type="match status" value="1"/>
</dbReference>
<dbReference type="PRINTS" id="PR00723">
    <property type="entry name" value="SUBTILISIN"/>
</dbReference>
<feature type="active site" description="Charge relay system" evidence="5">
    <location>
        <position position="460"/>
    </location>
</feature>
<dbReference type="RefSeq" id="WP_152370967.1">
    <property type="nucleotide sequence ID" value="NZ_BMSJ01000011.1"/>
</dbReference>
<feature type="compositionally biased region" description="Polar residues" evidence="6">
    <location>
        <begin position="194"/>
        <end position="211"/>
    </location>
</feature>
<dbReference type="GeneID" id="95457426"/>
<dbReference type="PANTHER" id="PTHR43806">
    <property type="entry name" value="PEPTIDASE S8"/>
    <property type="match status" value="1"/>
</dbReference>
<keyword evidence="10" id="KW-1185">Reference proteome</keyword>
<dbReference type="InterPro" id="IPR036852">
    <property type="entry name" value="Peptidase_S8/S53_dom_sf"/>
</dbReference>
<dbReference type="InterPro" id="IPR046450">
    <property type="entry name" value="PA_dom_sf"/>
</dbReference>
<organism evidence="9 10">
    <name type="scientific">Streptomyces cinereoruber</name>
    <dbReference type="NCBI Taxonomy" id="67260"/>
    <lineage>
        <taxon>Bacteria</taxon>
        <taxon>Bacillati</taxon>
        <taxon>Actinomycetota</taxon>
        <taxon>Actinomycetes</taxon>
        <taxon>Kitasatosporales</taxon>
        <taxon>Streptomycetaceae</taxon>
        <taxon>Streptomyces</taxon>
    </lineage>
</organism>
<sequence>MRPISRTALGAATAAVLAATAVAPSVANEPRDGTAGKRPLIGSEASARTGARTATVTLVTGDRVLVTRDAAGAPAATALPREDGTVPFVQTRRTGQDLYVYPETATAALAAGRVDEELFNVTGLIRQGYDDAATTALPLIAVYGSDVARSVPLAPRGARRGQVLKAVDGVALRAEKKTAATFWAEVNAPKARTASGTKTAPGTKTASGTETASGIEKLWLDRKVEATLERSTKQVHAPEAWAAGYDGKGTRVAVLDTGADTDHPDLKGRVVASENFTDSDTTGDRQGHGTHTLSTVGGSGAASGGKKKGVAPGAELLNGKVLDDSGSGAISWIIAGMEWAVAQGADVVSMSLGSPVPTDCTDPMSVAAEELAQNEGTLFVVAAGNTGPSLNTVSSPGCAPGVLTVGATDRDDSTAYFSSRGPTIVNHTLKPEIAAPGVAISAAAAGGRGVYAYQSMSGTSMATPHVAGAAAIVKQRHPDWTAQQIKAALVASAESDLPGDVREVGAGRLDVEAAVDQTVLGAPAIQGGTFHWPQDRSDRTTVSVPYTNTSTAPVTLDLAVERVTGNDGSRVKSSVARLGKRTVTVPAGATVQVPLELDPAARLDRAQYGDVTGRVIATGKGGVHVSTPFSLHVEPETVTLRVKLIDRLGKPASGASSLDVIGTDDATGERRFNEGATDQVFRLRPGSYFLSSYVTTPDAGEGATLNDSLSYLGRPQLELKKDTTVVLDARKAHKLSVKTDKDSELRGATLAFARSWDDTWTHAGTAAGPRTLRAYYASVEGRADDGDFEFGSYWRAAAPQITSLRTTDGLTLHPLTGSLASDNLDGTGSARLVDAGTGTPDELKAADVKGRVALVRLPDDSNQVSALARDAKAAGAVAVVAHHTAPGRWYPGGGFMGNGLPVLSVPSTEAAALLRKLAAGPVTLAWKATAKSPYVYNLAFPETGTIRSGKEYRVRDRDLGRTDSTYGSTGVTTDFFDSPAAHRPNGTRVFFGSLETVPVPGTRTEYHSAGDTAWEQLIGSNFPFGELMVGTRHAYEAGERRTERWYDGVLAPTAPRDVTGKPVLVSERQGNLIGFAAAMWGDNTHHAEPGSFGDIGNLSLRRNGELLGETGWPFGVFEVPAEAGTYRLEQNTTKIGSKVWSRSTSVNSVWEFTSKLDESVYSQGIPILFPRYDLPEDGLKTLAATDGQHIGLTATGHAGYTPAALTSARLSYSYDGGTTWTEAPVTGQGGHWTATVNHAGATGEQVTLRTELTDARGNSVTQTVVRAYDVR</sequence>
<evidence type="ECO:0000256" key="7">
    <source>
        <dbReference type="SAM" id="SignalP"/>
    </source>
</evidence>
<feature type="active site" description="Charge relay system" evidence="5">
    <location>
        <position position="256"/>
    </location>
</feature>
<dbReference type="EMBL" id="CP023693">
    <property type="protein sequence ID" value="QEV35379.1"/>
    <property type="molecule type" value="Genomic_DNA"/>
</dbReference>
<comment type="similarity">
    <text evidence="1 5">Belongs to the peptidase S8 family.</text>
</comment>
<accession>A0ABX6BJD7</accession>
<evidence type="ECO:0000256" key="6">
    <source>
        <dbReference type="SAM" id="MobiDB-lite"/>
    </source>
</evidence>
<feature type="region of interest" description="Disordered" evidence="6">
    <location>
        <begin position="26"/>
        <end position="46"/>
    </location>
</feature>
<feature type="region of interest" description="Disordered" evidence="6">
    <location>
        <begin position="192"/>
        <end position="211"/>
    </location>
</feature>
<dbReference type="InterPro" id="IPR050131">
    <property type="entry name" value="Peptidase_S8_subtilisin-like"/>
</dbReference>
<dbReference type="Gene3D" id="3.50.30.30">
    <property type="match status" value="1"/>
</dbReference>
<dbReference type="CDD" id="cd07474">
    <property type="entry name" value="Peptidases_S8_subtilisin_Vpr-like"/>
    <property type="match status" value="1"/>
</dbReference>
<dbReference type="SUPFAM" id="SSF52025">
    <property type="entry name" value="PA domain"/>
    <property type="match status" value="1"/>
</dbReference>
<evidence type="ECO:0000256" key="2">
    <source>
        <dbReference type="ARBA" id="ARBA00022670"/>
    </source>
</evidence>
<evidence type="ECO:0000313" key="9">
    <source>
        <dbReference type="EMBL" id="QEV35379.1"/>
    </source>
</evidence>
<dbReference type="Gene3D" id="3.40.50.200">
    <property type="entry name" value="Peptidase S8/S53 domain"/>
    <property type="match status" value="1"/>
</dbReference>
<evidence type="ECO:0000313" key="10">
    <source>
        <dbReference type="Proteomes" id="UP000326029"/>
    </source>
</evidence>
<feature type="signal peptide" evidence="7">
    <location>
        <begin position="1"/>
        <end position="27"/>
    </location>
</feature>
<keyword evidence="4 5" id="KW-0720">Serine protease</keyword>
<dbReference type="SUPFAM" id="SSF52743">
    <property type="entry name" value="Subtilisin-like"/>
    <property type="match status" value="1"/>
</dbReference>
<protein>
    <submittedName>
        <fullName evidence="9">Peptidase</fullName>
    </submittedName>
</protein>
<reference evidence="9 10" key="1">
    <citation type="submission" date="2017-09" db="EMBL/GenBank/DDBJ databases">
        <authorList>
            <person name="Lee N."/>
            <person name="Cho B.-K."/>
        </authorList>
    </citation>
    <scope>NUCLEOTIDE SEQUENCE [LARGE SCALE GENOMIC DNA]</scope>
    <source>
        <strain evidence="9 10">ATCC 19740</strain>
    </source>
</reference>
<evidence type="ECO:0000256" key="1">
    <source>
        <dbReference type="ARBA" id="ARBA00011073"/>
    </source>
</evidence>
<evidence type="ECO:0000256" key="5">
    <source>
        <dbReference type="PROSITE-ProRule" id="PRU01240"/>
    </source>
</evidence>
<keyword evidence="7" id="KW-0732">Signal</keyword>
<evidence type="ECO:0000256" key="3">
    <source>
        <dbReference type="ARBA" id="ARBA00022801"/>
    </source>
</evidence>
<dbReference type="PROSITE" id="PS51892">
    <property type="entry name" value="SUBTILASE"/>
    <property type="match status" value="1"/>
</dbReference>
<feature type="domain" description="Peptidase S8/S53" evidence="8">
    <location>
        <begin position="247"/>
        <end position="507"/>
    </location>
</feature>
<dbReference type="Proteomes" id="UP000326029">
    <property type="component" value="Chromosome"/>
</dbReference>
<dbReference type="InterPro" id="IPR023828">
    <property type="entry name" value="Peptidase_S8_Ser-AS"/>
</dbReference>
<feature type="region of interest" description="Disordered" evidence="6">
    <location>
        <begin position="274"/>
        <end position="308"/>
    </location>
</feature>
<gene>
    <name evidence="9" type="ORF">CP977_27050</name>
</gene>
<feature type="active site" description="Charge relay system" evidence="5">
    <location>
        <position position="288"/>
    </location>
</feature>